<accession>A0A6J4PQI0</accession>
<proteinExistence type="predicted"/>
<name>A0A6J4PQI0_9ACTN</name>
<feature type="compositionally biased region" description="Basic residues" evidence="1">
    <location>
        <begin position="304"/>
        <end position="321"/>
    </location>
</feature>
<feature type="region of interest" description="Disordered" evidence="1">
    <location>
        <begin position="1"/>
        <end position="180"/>
    </location>
</feature>
<feature type="compositionally biased region" description="Basic and acidic residues" evidence="1">
    <location>
        <begin position="216"/>
        <end position="230"/>
    </location>
</feature>
<dbReference type="EC" id="2.3.3.13" evidence="2"/>
<feature type="compositionally biased region" description="Low complexity" evidence="1">
    <location>
        <begin position="1"/>
        <end position="11"/>
    </location>
</feature>
<feature type="region of interest" description="Disordered" evidence="1">
    <location>
        <begin position="194"/>
        <end position="585"/>
    </location>
</feature>
<keyword evidence="2" id="KW-0808">Transferase</keyword>
<feature type="compositionally biased region" description="Basic and acidic residues" evidence="1">
    <location>
        <begin position="107"/>
        <end position="135"/>
    </location>
</feature>
<dbReference type="GO" id="GO:0003852">
    <property type="term" value="F:2-isopropylmalate synthase activity"/>
    <property type="evidence" value="ECO:0007669"/>
    <property type="project" value="UniProtKB-EC"/>
</dbReference>
<feature type="non-terminal residue" evidence="2">
    <location>
        <position position="1"/>
    </location>
</feature>
<feature type="compositionally biased region" description="Basic residues" evidence="1">
    <location>
        <begin position="260"/>
        <end position="277"/>
    </location>
</feature>
<feature type="compositionally biased region" description="Basic and acidic residues" evidence="1">
    <location>
        <begin position="78"/>
        <end position="93"/>
    </location>
</feature>
<reference evidence="2" key="1">
    <citation type="submission" date="2020-02" db="EMBL/GenBank/DDBJ databases">
        <authorList>
            <person name="Meier V. D."/>
        </authorList>
    </citation>
    <scope>NUCLEOTIDE SEQUENCE</scope>
    <source>
        <strain evidence="2">AVDCRST_MAG35</strain>
    </source>
</reference>
<feature type="compositionally biased region" description="Low complexity" evidence="1">
    <location>
        <begin position="575"/>
        <end position="585"/>
    </location>
</feature>
<feature type="compositionally biased region" description="Basic and acidic residues" evidence="1">
    <location>
        <begin position="350"/>
        <end position="363"/>
    </location>
</feature>
<protein>
    <submittedName>
        <fullName evidence="2">2-isopropylmalate synthase</fullName>
        <ecNumber evidence="2">2.3.3.13</ecNumber>
    </submittedName>
</protein>
<feature type="compositionally biased region" description="Basic residues" evidence="1">
    <location>
        <begin position="525"/>
        <end position="552"/>
    </location>
</feature>
<feature type="non-terminal residue" evidence="2">
    <location>
        <position position="585"/>
    </location>
</feature>
<dbReference type="AlphaFoldDB" id="A0A6J4PQI0"/>
<dbReference type="EMBL" id="CADCUY010000447">
    <property type="protein sequence ID" value="CAA9422658.1"/>
    <property type="molecule type" value="Genomic_DNA"/>
</dbReference>
<feature type="compositionally biased region" description="Basic residues" evidence="1">
    <location>
        <begin position="432"/>
        <end position="442"/>
    </location>
</feature>
<gene>
    <name evidence="2" type="ORF">AVDCRST_MAG35-2092</name>
</gene>
<evidence type="ECO:0000256" key="1">
    <source>
        <dbReference type="SAM" id="MobiDB-lite"/>
    </source>
</evidence>
<sequence>AQRPAPVVDADPPLPPVRRDLLRRPARPHLAHPLGQLADAGAPLVRGRPARRQPGADRPDEPRPQAADVPAAGLDGLQGDRGRLPLRLADRLRLRPPAGRGRHGARRRGDPGAHPEPCPPDRAHLRVPARREAGDRAPVQLDLGAAARRRLRARPRRHRRPGPGRRAAVPQARADRAGHRRLLRVLPGVLHRHRAGVRRPDLQRGARGLRAQPRPQGDREPARHGGDGHPQRLRRRHRVDGPEPGAPRGRARLAAPAQRPGHRGGRGRAGPARRGRPRGGLPVRQRRAHRQRRPGDPGPEPLHPGRRPAGRPLGHRRRAAHRGALQPDRRARAPPLRRRPGLHRVLRLAPGRDQEGPGRDGRARRVGRRRGGRPGVGRAVPAGRPARRRAQLRGRDPGQQPVGQGRRGVPDAHRAPPRPAPAAADRLQRRGAGAHRGRRRRGDRGADVGRLRRRVPALRRGDRRPGAGLGPVRAARAAVELGGRGRGRPLGRPRRRRRRGDRGRRGQRPGGGLRRRPRAAGGGRRGARLRRARPRRGRRRAGGRLRRVRGRRAVAVGGGHRREHRRGLAQGGRLRGQPRAAGRAV</sequence>
<feature type="compositionally biased region" description="Low complexity" evidence="1">
    <location>
        <begin position="242"/>
        <end position="259"/>
    </location>
</feature>
<evidence type="ECO:0000313" key="2">
    <source>
        <dbReference type="EMBL" id="CAA9422658.1"/>
    </source>
</evidence>
<feature type="compositionally biased region" description="Basic residues" evidence="1">
    <location>
        <begin position="335"/>
        <end position="346"/>
    </location>
</feature>
<keyword evidence="2" id="KW-0012">Acyltransferase</keyword>
<feature type="compositionally biased region" description="Basic residues" evidence="1">
    <location>
        <begin position="147"/>
        <end position="163"/>
    </location>
</feature>
<feature type="compositionally biased region" description="Basic residues" evidence="1">
    <location>
        <begin position="485"/>
        <end position="518"/>
    </location>
</feature>
<organism evidence="2">
    <name type="scientific">uncultured Quadrisphaera sp</name>
    <dbReference type="NCBI Taxonomy" id="904978"/>
    <lineage>
        <taxon>Bacteria</taxon>
        <taxon>Bacillati</taxon>
        <taxon>Actinomycetota</taxon>
        <taxon>Actinomycetes</taxon>
        <taxon>Kineosporiales</taxon>
        <taxon>Kineosporiaceae</taxon>
        <taxon>Quadrisphaera</taxon>
        <taxon>environmental samples</taxon>
    </lineage>
</organism>
<feature type="compositionally biased region" description="Basic and acidic residues" evidence="1">
    <location>
        <begin position="54"/>
        <end position="63"/>
    </location>
</feature>